<dbReference type="PANTHER" id="PTHR24104">
    <property type="entry name" value="E3 UBIQUITIN-PROTEIN LIGASE NHLRC1-RELATED"/>
    <property type="match status" value="1"/>
</dbReference>
<dbReference type="InterPro" id="IPR011042">
    <property type="entry name" value="6-blade_b-propeller_TolB-like"/>
</dbReference>
<keyword evidence="1" id="KW-0677">Repeat</keyword>
<feature type="non-terminal residue" evidence="3">
    <location>
        <position position="1"/>
    </location>
</feature>
<reference evidence="3" key="1">
    <citation type="submission" date="2021-02" db="EMBL/GenBank/DDBJ databases">
        <authorList>
            <person name="Nowell W R."/>
        </authorList>
    </citation>
    <scope>NUCLEOTIDE SEQUENCE</scope>
</reference>
<dbReference type="InterPro" id="IPR050952">
    <property type="entry name" value="TRIM-NHL_E3_ligases"/>
</dbReference>
<feature type="repeat" description="NHL" evidence="2">
    <location>
        <begin position="395"/>
        <end position="426"/>
    </location>
</feature>
<evidence type="ECO:0000313" key="5">
    <source>
        <dbReference type="Proteomes" id="UP000663829"/>
    </source>
</evidence>
<evidence type="ECO:0008006" key="6">
    <source>
        <dbReference type="Google" id="ProtNLM"/>
    </source>
</evidence>
<proteinExistence type="predicted"/>
<evidence type="ECO:0000256" key="1">
    <source>
        <dbReference type="ARBA" id="ARBA00022737"/>
    </source>
</evidence>
<evidence type="ECO:0000313" key="4">
    <source>
        <dbReference type="EMBL" id="CAF4084111.1"/>
    </source>
</evidence>
<dbReference type="GO" id="GO:0043161">
    <property type="term" value="P:proteasome-mediated ubiquitin-dependent protein catabolic process"/>
    <property type="evidence" value="ECO:0007669"/>
    <property type="project" value="TreeGrafter"/>
</dbReference>
<dbReference type="SUPFAM" id="SSF101898">
    <property type="entry name" value="NHL repeat"/>
    <property type="match status" value="1"/>
</dbReference>
<dbReference type="EMBL" id="CAJOBC010029646">
    <property type="protein sequence ID" value="CAF4084111.1"/>
    <property type="molecule type" value="Genomic_DNA"/>
</dbReference>
<dbReference type="GO" id="GO:0008270">
    <property type="term" value="F:zinc ion binding"/>
    <property type="evidence" value="ECO:0007669"/>
    <property type="project" value="UniProtKB-KW"/>
</dbReference>
<dbReference type="PANTHER" id="PTHR24104:SF25">
    <property type="entry name" value="PROTEIN LIN-41"/>
    <property type="match status" value="1"/>
</dbReference>
<dbReference type="GO" id="GO:0061630">
    <property type="term" value="F:ubiquitin protein ligase activity"/>
    <property type="evidence" value="ECO:0007669"/>
    <property type="project" value="TreeGrafter"/>
</dbReference>
<keyword evidence="5" id="KW-1185">Reference proteome</keyword>
<dbReference type="AlphaFoldDB" id="A0A815CMV4"/>
<dbReference type="CDD" id="cd05819">
    <property type="entry name" value="NHL"/>
    <property type="match status" value="1"/>
</dbReference>
<dbReference type="PROSITE" id="PS51125">
    <property type="entry name" value="NHL"/>
    <property type="match status" value="1"/>
</dbReference>
<organism evidence="3 5">
    <name type="scientific">Didymodactylos carnosus</name>
    <dbReference type="NCBI Taxonomy" id="1234261"/>
    <lineage>
        <taxon>Eukaryota</taxon>
        <taxon>Metazoa</taxon>
        <taxon>Spiralia</taxon>
        <taxon>Gnathifera</taxon>
        <taxon>Rotifera</taxon>
        <taxon>Eurotatoria</taxon>
        <taxon>Bdelloidea</taxon>
        <taxon>Philodinida</taxon>
        <taxon>Philodinidae</taxon>
        <taxon>Didymodactylos</taxon>
    </lineage>
</organism>
<protein>
    <recommendedName>
        <fullName evidence="6">NHL repeat-containing protein</fullName>
    </recommendedName>
</protein>
<gene>
    <name evidence="3" type="ORF">GPM918_LOCUS27742</name>
    <name evidence="4" type="ORF">SRO942_LOCUS28120</name>
</gene>
<name>A0A815CMV4_9BILA</name>
<dbReference type="GO" id="GO:0000209">
    <property type="term" value="P:protein polyubiquitination"/>
    <property type="evidence" value="ECO:0007669"/>
    <property type="project" value="TreeGrafter"/>
</dbReference>
<dbReference type="Pfam" id="PF01436">
    <property type="entry name" value="NHL"/>
    <property type="match status" value="1"/>
</dbReference>
<accession>A0A815CMV4</accession>
<evidence type="ECO:0000313" key="3">
    <source>
        <dbReference type="EMBL" id="CAF1284972.1"/>
    </source>
</evidence>
<dbReference type="EMBL" id="CAJNOQ010011777">
    <property type="protein sequence ID" value="CAF1284972.1"/>
    <property type="molecule type" value="Genomic_DNA"/>
</dbReference>
<dbReference type="OrthoDB" id="9980884at2759"/>
<evidence type="ECO:0000256" key="2">
    <source>
        <dbReference type="PROSITE-ProRule" id="PRU00504"/>
    </source>
</evidence>
<dbReference type="Gene3D" id="2.120.10.30">
    <property type="entry name" value="TolB, C-terminal domain"/>
    <property type="match status" value="2"/>
</dbReference>
<sequence length="435" mass="48462">DGQTTSSMSIISLTSNVTDCGINYCQEDIYLTNNVTLTSLTITFTVQKTVSATYNNYFTTYTSSSINKTYIDNGKQIIYTFILITGQVITPSDSKQSEVQFLLNGVNQPTSGDTYSVTAIGNVTSPTIDDGICTNGKWNTNGITKAGSNRSGSSLNQFYFPSTFFMDNDSSIYVADTFNHRIVKWMLDDSASQTIIVGMKGSGNHTDQLSYVHRVVIDKQGTMYICDRGNRRVLRWFKNENYGETILSNVSCWGMALDNDGLLYIVDPSENSHILKWPEGKIVAGGNGQGKALNQLLYPYEIFIDRHKSIFIADGGNHRIVKWPIGATEGILVAGGNGMGKDLHQLHQPMGVLVDQMETVYIAEYGNHRITRWFKNSKSGDIIVGKRGEGHASDQLRNPTDLTFDRHGNLWVADYFNHRIQMFEFDKSSCSSSKF</sequence>
<dbReference type="Proteomes" id="UP000681722">
    <property type="component" value="Unassembled WGS sequence"/>
</dbReference>
<comment type="caution">
    <text evidence="3">The sequence shown here is derived from an EMBL/GenBank/DDBJ whole genome shotgun (WGS) entry which is preliminary data.</text>
</comment>
<dbReference type="Proteomes" id="UP000663829">
    <property type="component" value="Unassembled WGS sequence"/>
</dbReference>
<dbReference type="InterPro" id="IPR001258">
    <property type="entry name" value="NHL_repeat"/>
</dbReference>